<keyword evidence="2" id="KW-1185">Reference proteome</keyword>
<dbReference type="RefSeq" id="WP_367623284.1">
    <property type="nucleotide sequence ID" value="NZ_JBFNQD010000001.1"/>
</dbReference>
<reference evidence="1 2" key="1">
    <citation type="submission" date="2024-07" db="EMBL/GenBank/DDBJ databases">
        <title>Description of Labrys sedimenti sp. nov., isolated from a diclofenac-degrading enrichment culture.</title>
        <authorList>
            <person name="Tancsics A."/>
            <person name="Csepanyi A."/>
        </authorList>
    </citation>
    <scope>NUCLEOTIDE SEQUENCE [LARGE SCALE GENOMIC DNA]</scope>
    <source>
        <strain evidence="1 2">LMG 23578</strain>
    </source>
</reference>
<sequence>MTTSASDPLDALLRDLLAWLSCGDRPYAEVMEAWRTSCPRLPVWEEANERGFVSRNRIDGEAMVGLTETGRRFLAPASSLENHG</sequence>
<protein>
    <submittedName>
        <fullName evidence="1">Uncharacterized protein</fullName>
    </submittedName>
</protein>
<evidence type="ECO:0000313" key="2">
    <source>
        <dbReference type="Proteomes" id="UP001555786"/>
    </source>
</evidence>
<name>A0ABV3PHL4_9HYPH</name>
<gene>
    <name evidence="1" type="ORF">ABXS05_06270</name>
</gene>
<evidence type="ECO:0000313" key="1">
    <source>
        <dbReference type="EMBL" id="MEW9305132.1"/>
    </source>
</evidence>
<dbReference type="EMBL" id="JBFNQD010000001">
    <property type="protein sequence ID" value="MEW9305132.1"/>
    <property type="molecule type" value="Genomic_DNA"/>
</dbReference>
<organism evidence="1 2">
    <name type="scientific">Labrys neptuniae</name>
    <dbReference type="NCBI Taxonomy" id="376174"/>
    <lineage>
        <taxon>Bacteria</taxon>
        <taxon>Pseudomonadati</taxon>
        <taxon>Pseudomonadota</taxon>
        <taxon>Alphaproteobacteria</taxon>
        <taxon>Hyphomicrobiales</taxon>
        <taxon>Xanthobacteraceae</taxon>
        <taxon>Labrys</taxon>
    </lineage>
</organism>
<comment type="caution">
    <text evidence="1">The sequence shown here is derived from an EMBL/GenBank/DDBJ whole genome shotgun (WGS) entry which is preliminary data.</text>
</comment>
<proteinExistence type="predicted"/>
<dbReference type="Proteomes" id="UP001555786">
    <property type="component" value="Unassembled WGS sequence"/>
</dbReference>
<accession>A0ABV3PHL4</accession>